<protein>
    <submittedName>
        <fullName evidence="2">Uncharacterized protein</fullName>
    </submittedName>
</protein>
<evidence type="ECO:0000313" key="3">
    <source>
        <dbReference type="Proteomes" id="UP001054252"/>
    </source>
</evidence>
<evidence type="ECO:0000313" key="2">
    <source>
        <dbReference type="EMBL" id="GKV42886.1"/>
    </source>
</evidence>
<proteinExistence type="predicted"/>
<dbReference type="Proteomes" id="UP001054252">
    <property type="component" value="Unassembled WGS sequence"/>
</dbReference>
<accession>A0AAV5LZM5</accession>
<dbReference type="AlphaFoldDB" id="A0AAV5LZM5"/>
<keyword evidence="3" id="KW-1185">Reference proteome</keyword>
<name>A0AAV5LZM5_9ROSI</name>
<comment type="caution">
    <text evidence="2">The sequence shown here is derived from an EMBL/GenBank/DDBJ whole genome shotgun (WGS) entry which is preliminary data.</text>
</comment>
<evidence type="ECO:0000256" key="1">
    <source>
        <dbReference type="SAM" id="MobiDB-lite"/>
    </source>
</evidence>
<sequence>MGRNIPPRLVYMTRILTGPAGMGEIAIPSSGASPPTTGFLLVSHEHPPWLFIAVGDLQFLPLDSDGCDEPSLLDLVGTQPAGSHRNPALLGLGRPSLAGFGETQPSWVRQNPDLLGSMEPSKVGSRRTQLG</sequence>
<organism evidence="2 3">
    <name type="scientific">Rubroshorea leprosula</name>
    <dbReference type="NCBI Taxonomy" id="152421"/>
    <lineage>
        <taxon>Eukaryota</taxon>
        <taxon>Viridiplantae</taxon>
        <taxon>Streptophyta</taxon>
        <taxon>Embryophyta</taxon>
        <taxon>Tracheophyta</taxon>
        <taxon>Spermatophyta</taxon>
        <taxon>Magnoliopsida</taxon>
        <taxon>eudicotyledons</taxon>
        <taxon>Gunneridae</taxon>
        <taxon>Pentapetalae</taxon>
        <taxon>rosids</taxon>
        <taxon>malvids</taxon>
        <taxon>Malvales</taxon>
        <taxon>Dipterocarpaceae</taxon>
        <taxon>Rubroshorea</taxon>
    </lineage>
</organism>
<gene>
    <name evidence="2" type="ORF">SLEP1_g50248</name>
</gene>
<feature type="region of interest" description="Disordered" evidence="1">
    <location>
        <begin position="93"/>
        <end position="131"/>
    </location>
</feature>
<dbReference type="EMBL" id="BPVZ01000162">
    <property type="protein sequence ID" value="GKV42886.1"/>
    <property type="molecule type" value="Genomic_DNA"/>
</dbReference>
<reference evidence="2 3" key="1">
    <citation type="journal article" date="2021" name="Commun. Biol.">
        <title>The genome of Shorea leprosula (Dipterocarpaceae) highlights the ecological relevance of drought in aseasonal tropical rainforests.</title>
        <authorList>
            <person name="Ng K.K.S."/>
            <person name="Kobayashi M.J."/>
            <person name="Fawcett J.A."/>
            <person name="Hatakeyama M."/>
            <person name="Paape T."/>
            <person name="Ng C.H."/>
            <person name="Ang C.C."/>
            <person name="Tnah L.H."/>
            <person name="Lee C.T."/>
            <person name="Nishiyama T."/>
            <person name="Sese J."/>
            <person name="O'Brien M.J."/>
            <person name="Copetti D."/>
            <person name="Mohd Noor M.I."/>
            <person name="Ong R.C."/>
            <person name="Putra M."/>
            <person name="Sireger I.Z."/>
            <person name="Indrioko S."/>
            <person name="Kosugi Y."/>
            <person name="Izuno A."/>
            <person name="Isagi Y."/>
            <person name="Lee S.L."/>
            <person name="Shimizu K.K."/>
        </authorList>
    </citation>
    <scope>NUCLEOTIDE SEQUENCE [LARGE SCALE GENOMIC DNA]</scope>
    <source>
        <strain evidence="2">214</strain>
    </source>
</reference>